<organism evidence="2">
    <name type="scientific">Culex pipiens</name>
    <name type="common">House mosquito</name>
    <dbReference type="NCBI Taxonomy" id="7175"/>
    <lineage>
        <taxon>Eukaryota</taxon>
        <taxon>Metazoa</taxon>
        <taxon>Ecdysozoa</taxon>
        <taxon>Arthropoda</taxon>
        <taxon>Hexapoda</taxon>
        <taxon>Insecta</taxon>
        <taxon>Pterygota</taxon>
        <taxon>Neoptera</taxon>
        <taxon>Endopterygota</taxon>
        <taxon>Diptera</taxon>
        <taxon>Nematocera</taxon>
        <taxon>Culicoidea</taxon>
        <taxon>Culicidae</taxon>
        <taxon>Culicinae</taxon>
        <taxon>Culicini</taxon>
        <taxon>Culex</taxon>
        <taxon>Culex</taxon>
    </lineage>
</organism>
<name>A0A8D8C0G0_CULPI</name>
<reference evidence="2" key="1">
    <citation type="submission" date="2021-05" db="EMBL/GenBank/DDBJ databases">
        <authorList>
            <person name="Alioto T."/>
            <person name="Alioto T."/>
            <person name="Gomez Garrido J."/>
        </authorList>
    </citation>
    <scope>NUCLEOTIDE SEQUENCE</scope>
</reference>
<dbReference type="EMBL" id="HBUE01100633">
    <property type="protein sequence ID" value="CAG6485243.1"/>
    <property type="molecule type" value="Transcribed_RNA"/>
</dbReference>
<evidence type="ECO:0000313" key="2">
    <source>
        <dbReference type="EMBL" id="CAG6485243.1"/>
    </source>
</evidence>
<proteinExistence type="predicted"/>
<evidence type="ECO:0000256" key="1">
    <source>
        <dbReference type="SAM" id="MobiDB-lite"/>
    </source>
</evidence>
<accession>A0A8D8C0G0</accession>
<feature type="region of interest" description="Disordered" evidence="1">
    <location>
        <begin position="1"/>
        <end position="22"/>
    </location>
</feature>
<dbReference type="AlphaFoldDB" id="A0A8D8C0G0"/>
<feature type="region of interest" description="Disordered" evidence="1">
    <location>
        <begin position="93"/>
        <end position="128"/>
    </location>
</feature>
<sequence length="128" mass="14168">MVKEREQPAQAPAASRRRRPIARVWNLWQKGAQHARPAKSHHVCAQKGEAVPVRALSEGVQATVYACGTHGHPYRRSALPLPVLRENVQLVGKHARAQEKTSSPPMARKQTEKRTCIIRKGGTAGSER</sequence>
<protein>
    <submittedName>
        <fullName evidence="2">(northern house mosquito) hypothetical protein</fullName>
    </submittedName>
</protein>